<name>A0A4R8M5R0_9FLAO</name>
<keyword evidence="2" id="KW-1003">Cell membrane</keyword>
<evidence type="ECO:0000256" key="6">
    <source>
        <dbReference type="SAM" id="Phobius"/>
    </source>
</evidence>
<dbReference type="PANTHER" id="PTHR30250">
    <property type="entry name" value="PST FAMILY PREDICTED COLANIC ACID TRANSPORTER"/>
    <property type="match status" value="1"/>
</dbReference>
<feature type="transmembrane region" description="Helical" evidence="6">
    <location>
        <begin position="409"/>
        <end position="427"/>
    </location>
</feature>
<feature type="transmembrane region" description="Helical" evidence="6">
    <location>
        <begin position="16"/>
        <end position="40"/>
    </location>
</feature>
<feature type="transmembrane region" description="Helical" evidence="6">
    <location>
        <begin position="188"/>
        <end position="205"/>
    </location>
</feature>
<feature type="transmembrane region" description="Helical" evidence="6">
    <location>
        <begin position="317"/>
        <end position="336"/>
    </location>
</feature>
<feature type="transmembrane region" description="Helical" evidence="6">
    <location>
        <begin position="383"/>
        <end position="403"/>
    </location>
</feature>
<feature type="transmembrane region" description="Helical" evidence="6">
    <location>
        <begin position="88"/>
        <end position="114"/>
    </location>
</feature>
<keyword evidence="4 6" id="KW-1133">Transmembrane helix</keyword>
<dbReference type="EMBL" id="SORL01000011">
    <property type="protein sequence ID" value="TDY60640.1"/>
    <property type="molecule type" value="Genomic_DNA"/>
</dbReference>
<dbReference type="InterPro" id="IPR002528">
    <property type="entry name" value="MATE_fam"/>
</dbReference>
<evidence type="ECO:0000256" key="5">
    <source>
        <dbReference type="ARBA" id="ARBA00023136"/>
    </source>
</evidence>
<accession>A0A4R8M5R0</accession>
<feature type="transmembrane region" description="Helical" evidence="6">
    <location>
        <begin position="469"/>
        <end position="494"/>
    </location>
</feature>
<dbReference type="AlphaFoldDB" id="A0A4R8M5R0"/>
<gene>
    <name evidence="7" type="ORF">DFQ06_3221</name>
</gene>
<dbReference type="RefSeq" id="WP_206672776.1">
    <property type="nucleotide sequence ID" value="NZ_SORL01000011.1"/>
</dbReference>
<dbReference type="Pfam" id="PF01554">
    <property type="entry name" value="MatE"/>
    <property type="match status" value="1"/>
</dbReference>
<reference evidence="7 8" key="1">
    <citation type="submission" date="2019-03" db="EMBL/GenBank/DDBJ databases">
        <title>Genomic Encyclopedia of Type Strains, Phase III (KMG-III): the genomes of soil and plant-associated and newly described type strains.</title>
        <authorList>
            <person name="Whitman W."/>
        </authorList>
    </citation>
    <scope>NUCLEOTIDE SEQUENCE [LARGE SCALE GENOMIC DNA]</scope>
    <source>
        <strain evidence="7 8">CECT 8301</strain>
    </source>
</reference>
<evidence type="ECO:0000256" key="1">
    <source>
        <dbReference type="ARBA" id="ARBA00004651"/>
    </source>
</evidence>
<dbReference type="PANTHER" id="PTHR30250:SF26">
    <property type="entry name" value="PSMA PROTEIN"/>
    <property type="match status" value="1"/>
</dbReference>
<keyword evidence="5 6" id="KW-0472">Membrane</keyword>
<feature type="transmembrane region" description="Helical" evidence="6">
    <location>
        <begin position="46"/>
        <end position="67"/>
    </location>
</feature>
<keyword evidence="3 6" id="KW-0812">Transmembrane</keyword>
<evidence type="ECO:0000256" key="2">
    <source>
        <dbReference type="ARBA" id="ARBA00022475"/>
    </source>
</evidence>
<organism evidence="7 8">
    <name type="scientific">Algibacter lectus</name>
    <dbReference type="NCBI Taxonomy" id="221126"/>
    <lineage>
        <taxon>Bacteria</taxon>
        <taxon>Pseudomonadati</taxon>
        <taxon>Bacteroidota</taxon>
        <taxon>Flavobacteriia</taxon>
        <taxon>Flavobacteriales</taxon>
        <taxon>Flavobacteriaceae</taxon>
        <taxon>Algibacter</taxon>
    </lineage>
</organism>
<evidence type="ECO:0000256" key="4">
    <source>
        <dbReference type="ARBA" id="ARBA00022989"/>
    </source>
</evidence>
<comment type="subcellular location">
    <subcellularLocation>
        <location evidence="1">Cell membrane</location>
        <topology evidence="1">Multi-pass membrane protein</topology>
    </subcellularLocation>
</comment>
<dbReference type="InterPro" id="IPR050833">
    <property type="entry name" value="Poly_Biosynth_Transport"/>
</dbReference>
<feature type="transmembrane region" description="Helical" evidence="6">
    <location>
        <begin position="443"/>
        <end position="463"/>
    </location>
</feature>
<feature type="transmembrane region" description="Helical" evidence="6">
    <location>
        <begin position="126"/>
        <end position="147"/>
    </location>
</feature>
<evidence type="ECO:0000313" key="7">
    <source>
        <dbReference type="EMBL" id="TDY60640.1"/>
    </source>
</evidence>
<comment type="caution">
    <text evidence="7">The sequence shown here is derived from an EMBL/GenBank/DDBJ whole genome shotgun (WGS) entry which is preliminary data.</text>
</comment>
<proteinExistence type="predicted"/>
<dbReference type="Proteomes" id="UP000294824">
    <property type="component" value="Unassembled WGS sequence"/>
</dbReference>
<evidence type="ECO:0000313" key="8">
    <source>
        <dbReference type="Proteomes" id="UP000294824"/>
    </source>
</evidence>
<protein>
    <submittedName>
        <fullName evidence="7">Na+-driven multidrug efflux pump</fullName>
    </submittedName>
</protein>
<feature type="transmembrane region" description="Helical" evidence="6">
    <location>
        <begin position="348"/>
        <end position="371"/>
    </location>
</feature>
<feature type="transmembrane region" description="Helical" evidence="6">
    <location>
        <begin position="159"/>
        <end position="182"/>
    </location>
</feature>
<sequence>MQETKQAANRVAKNTGILYVQMGLTIFLSLYATRLILAALGAEDFGIFNVVGGAIAMLTFLNTAMSAASQRFMSFAQGEGNFNKQKQIFNISLILHFFIAITIVILLEIMGYFLFDGILKISPDRLNVATMIYQFLIISTFFTIISVPYDAIINSHENMLLVAILRIVEITLKLGIAIFITYTSFDKLYVFGLLMASLTVFLLIIRQIYCHKKYKEVTINFKSYYDKALFKEMTSFAGWSFLGSAASMITMQGMTVLINSFFGVIVNAAQGIALQITGQIMAFSNTMLKALNPLIVKSEGEDNRDRMLKASITGNKISFFLLAFFAIPLIIEMPYVLDLWLKDVPKYAVIFCQLNIFRSMVSQLTITFPTAIGATGNIKKSQLVESIIWILLLPISYIMFKSGTAPETIYINLIFMVIGFSISRIYFTHRICGLSIKKYFEDVLLRALIVALVTAAFAISPILLMSEGFARLIIVCLVSSIVFLILILTVGLNISEKTLIINMGKTVFTKKIKRS</sequence>
<dbReference type="GO" id="GO:0015297">
    <property type="term" value="F:antiporter activity"/>
    <property type="evidence" value="ECO:0007669"/>
    <property type="project" value="InterPro"/>
</dbReference>
<dbReference type="GO" id="GO:0005886">
    <property type="term" value="C:plasma membrane"/>
    <property type="evidence" value="ECO:0007669"/>
    <property type="project" value="UniProtKB-SubCell"/>
</dbReference>
<dbReference type="GO" id="GO:0042910">
    <property type="term" value="F:xenobiotic transmembrane transporter activity"/>
    <property type="evidence" value="ECO:0007669"/>
    <property type="project" value="InterPro"/>
</dbReference>
<evidence type="ECO:0000256" key="3">
    <source>
        <dbReference type="ARBA" id="ARBA00022692"/>
    </source>
</evidence>
<keyword evidence="8" id="KW-1185">Reference proteome</keyword>